<dbReference type="InterPro" id="IPR011990">
    <property type="entry name" value="TPR-like_helical_dom_sf"/>
</dbReference>
<feature type="signal peptide" evidence="3">
    <location>
        <begin position="1"/>
        <end position="23"/>
    </location>
</feature>
<dbReference type="Gene3D" id="1.25.40.10">
    <property type="entry name" value="Tetratricopeptide repeat domain"/>
    <property type="match status" value="2"/>
</dbReference>
<dbReference type="SUPFAM" id="SSF50494">
    <property type="entry name" value="Trypsin-like serine proteases"/>
    <property type="match status" value="1"/>
</dbReference>
<keyword evidence="4" id="KW-0378">Hydrolase</keyword>
<comment type="caution">
    <text evidence="4">The sequence shown here is derived from an EMBL/GenBank/DDBJ whole genome shotgun (WGS) entry which is preliminary data.</text>
</comment>
<keyword evidence="4" id="KW-0645">Protease</keyword>
<protein>
    <submittedName>
        <fullName evidence="4">Serine protease</fullName>
    </submittedName>
</protein>
<organism evidence="4 5">
    <name type="scientific">Hallella mizrahii</name>
    <dbReference type="NCBI Taxonomy" id="2606637"/>
    <lineage>
        <taxon>Bacteria</taxon>
        <taxon>Pseudomonadati</taxon>
        <taxon>Bacteroidota</taxon>
        <taxon>Bacteroidia</taxon>
        <taxon>Bacteroidales</taxon>
        <taxon>Prevotellaceae</taxon>
        <taxon>Hallella</taxon>
    </lineage>
</organism>
<evidence type="ECO:0000256" key="3">
    <source>
        <dbReference type="SAM" id="SignalP"/>
    </source>
</evidence>
<dbReference type="InterPro" id="IPR050498">
    <property type="entry name" value="Ycf3"/>
</dbReference>
<dbReference type="InterPro" id="IPR009003">
    <property type="entry name" value="Peptidase_S1_PA"/>
</dbReference>
<keyword evidence="1" id="KW-0677">Repeat</keyword>
<dbReference type="EMBL" id="VUNG01000004">
    <property type="protein sequence ID" value="MST83603.1"/>
    <property type="molecule type" value="Genomic_DNA"/>
</dbReference>
<keyword evidence="5" id="KW-1185">Reference proteome</keyword>
<sequence length="558" mass="61733">MMRKTISSILLVFILLLPLKTLAQGANMSKVAANIFTLTTFNSDGSIHGSTHGVFAGTQGEAIAPWHVFVGAARATVIDSKGQQNDVDAIVGASEMYDLCRFRVKGNRLPAGLSINTLDAPVSPVTLVSFSTKKVDSHKVKPLRIEKFMSTYNYYVFNDVDVSSTDLGCPIVNATGQLLGLMQRPQDGGQAFSADARLTTTFTTNGLSLSDPTLKATAIRPALPTEEQQATLMLVLAAEQTDSTNYETYIHEYISRFPTATTGYLTLANWYERYNKFGLADATLKTETQKAAKKDEAYYDYAKTVYQAAVARVDTLYPTWTFQRATELAQQAEKINPLPIYKHLQAQILYATGHYDKAFETFTALQSTDLGKNGEVFFEAAQCKTQLKAPTSEVLALLDKAVSVQSGTPSAPYVLARARVYDVTGDYRKAFNDYLTYDSLVNYQGSDDFYYAKFKCEMKLRQYQLALNDIAHAIVLNRTAPTYYAEMASLQLKVGKYDDAVKTCNLALQLTQQYSDIYIIKGIALCELKKKEEGIAALQSAQQLGDSRAEGLIKKYQK</sequence>
<keyword evidence="2" id="KW-0802">TPR repeat</keyword>
<gene>
    <name evidence="4" type="ORF">FYJ73_02725</name>
</gene>
<proteinExistence type="predicted"/>
<dbReference type="PANTHER" id="PTHR44858:SF1">
    <property type="entry name" value="UDP-N-ACETYLGLUCOSAMINE--PEPTIDE N-ACETYLGLUCOSAMINYLTRANSFERASE SPINDLY-RELATED"/>
    <property type="match status" value="1"/>
</dbReference>
<dbReference type="AlphaFoldDB" id="A0A7K0KCE7"/>
<dbReference type="SMART" id="SM00028">
    <property type="entry name" value="TPR"/>
    <property type="match status" value="3"/>
</dbReference>
<dbReference type="Proteomes" id="UP000438914">
    <property type="component" value="Unassembled WGS sequence"/>
</dbReference>
<feature type="chain" id="PRO_5029503795" evidence="3">
    <location>
        <begin position="24"/>
        <end position="558"/>
    </location>
</feature>
<evidence type="ECO:0000256" key="1">
    <source>
        <dbReference type="ARBA" id="ARBA00022737"/>
    </source>
</evidence>
<keyword evidence="3" id="KW-0732">Signal</keyword>
<evidence type="ECO:0000256" key="2">
    <source>
        <dbReference type="ARBA" id="ARBA00022803"/>
    </source>
</evidence>
<accession>A0A7K0KCE7</accession>
<evidence type="ECO:0000313" key="5">
    <source>
        <dbReference type="Proteomes" id="UP000438914"/>
    </source>
</evidence>
<evidence type="ECO:0000313" key="4">
    <source>
        <dbReference type="EMBL" id="MST83603.1"/>
    </source>
</evidence>
<dbReference type="GO" id="GO:0006508">
    <property type="term" value="P:proteolysis"/>
    <property type="evidence" value="ECO:0007669"/>
    <property type="project" value="UniProtKB-KW"/>
</dbReference>
<dbReference type="RefSeq" id="WP_154533187.1">
    <property type="nucleotide sequence ID" value="NZ_VUNG01000004.1"/>
</dbReference>
<name>A0A7K0KCE7_9BACT</name>
<reference evidence="4 5" key="1">
    <citation type="submission" date="2019-08" db="EMBL/GenBank/DDBJ databases">
        <title>In-depth cultivation of the pig gut microbiome towards novel bacterial diversity and tailored functional studies.</title>
        <authorList>
            <person name="Wylensek D."/>
            <person name="Hitch T.C.A."/>
            <person name="Clavel T."/>
        </authorList>
    </citation>
    <scope>NUCLEOTIDE SEQUENCE [LARGE SCALE GENOMIC DNA]</scope>
    <source>
        <strain evidence="4 5">LKV-178-WT-2A</strain>
    </source>
</reference>
<dbReference type="PANTHER" id="PTHR44858">
    <property type="entry name" value="TETRATRICOPEPTIDE REPEAT PROTEIN 6"/>
    <property type="match status" value="1"/>
</dbReference>
<dbReference type="SUPFAM" id="SSF48452">
    <property type="entry name" value="TPR-like"/>
    <property type="match status" value="3"/>
</dbReference>
<dbReference type="InterPro" id="IPR019734">
    <property type="entry name" value="TPR_rpt"/>
</dbReference>
<dbReference type="GO" id="GO:0008233">
    <property type="term" value="F:peptidase activity"/>
    <property type="evidence" value="ECO:0007669"/>
    <property type="project" value="UniProtKB-KW"/>
</dbReference>